<keyword evidence="1" id="KW-0732">Signal</keyword>
<name>A0ABT4RQR2_9ACTN</name>
<evidence type="ECO:0000313" key="2">
    <source>
        <dbReference type="EMBL" id="MDA0140631.1"/>
    </source>
</evidence>
<protein>
    <submittedName>
        <fullName evidence="2">Uncharacterized protein</fullName>
    </submittedName>
</protein>
<evidence type="ECO:0000313" key="3">
    <source>
        <dbReference type="Proteomes" id="UP001147700"/>
    </source>
</evidence>
<reference evidence="2" key="1">
    <citation type="submission" date="2022-10" db="EMBL/GenBank/DDBJ databases">
        <title>The WGS of Solirubrobacter sp. CPCC 204708.</title>
        <authorList>
            <person name="Jiang Z."/>
        </authorList>
    </citation>
    <scope>NUCLEOTIDE SEQUENCE</scope>
    <source>
        <strain evidence="2">CPCC 204708</strain>
    </source>
</reference>
<organism evidence="2 3">
    <name type="scientific">Solirubrobacter deserti</name>
    <dbReference type="NCBI Taxonomy" id="2282478"/>
    <lineage>
        <taxon>Bacteria</taxon>
        <taxon>Bacillati</taxon>
        <taxon>Actinomycetota</taxon>
        <taxon>Thermoleophilia</taxon>
        <taxon>Solirubrobacterales</taxon>
        <taxon>Solirubrobacteraceae</taxon>
        <taxon>Solirubrobacter</taxon>
    </lineage>
</organism>
<dbReference type="EMBL" id="JAPCID010000042">
    <property type="protein sequence ID" value="MDA0140631.1"/>
    <property type="molecule type" value="Genomic_DNA"/>
</dbReference>
<dbReference type="Proteomes" id="UP001147700">
    <property type="component" value="Unassembled WGS sequence"/>
</dbReference>
<comment type="caution">
    <text evidence="2">The sequence shown here is derived from an EMBL/GenBank/DDBJ whole genome shotgun (WGS) entry which is preliminary data.</text>
</comment>
<proteinExistence type="predicted"/>
<keyword evidence="3" id="KW-1185">Reference proteome</keyword>
<dbReference type="RefSeq" id="WP_202955897.1">
    <property type="nucleotide sequence ID" value="NZ_JAPCID010000042.1"/>
</dbReference>
<feature type="chain" id="PRO_5047057629" evidence="1">
    <location>
        <begin position="28"/>
        <end position="212"/>
    </location>
</feature>
<gene>
    <name evidence="2" type="ORF">OJ962_24250</name>
</gene>
<evidence type="ECO:0000256" key="1">
    <source>
        <dbReference type="SAM" id="SignalP"/>
    </source>
</evidence>
<sequence>MKISRPSPSMVVASIALFVSLGGTSIAAVNYAARAGSVDGKSAVYAGASLSDARGKLVATNSGGTDAGRIPGKFVADVARTQSFSKGYEVADNAPGAPQLIQSIRGLGTLTATCNDQNAAPGNEDPISVITFNNTSGQTINIARRVGNGDGALTLAANQTATSLSVGGSNTFVFHIEFAGQNAIIQGGVRQDGRGTPAAVCGVFGVVMQILP</sequence>
<feature type="signal peptide" evidence="1">
    <location>
        <begin position="1"/>
        <end position="27"/>
    </location>
</feature>
<accession>A0ABT4RQR2</accession>